<evidence type="ECO:0000256" key="5">
    <source>
        <dbReference type="ARBA" id="ARBA00022475"/>
    </source>
</evidence>
<dbReference type="GeneTree" id="ENSGT00940000156937"/>
<evidence type="ECO:0000256" key="10">
    <source>
        <dbReference type="ARBA" id="ARBA00023136"/>
    </source>
</evidence>
<evidence type="ECO:0000256" key="12">
    <source>
        <dbReference type="ARBA" id="ARBA00023319"/>
    </source>
</evidence>
<dbReference type="PANTHER" id="PTHR44598">
    <property type="entry name" value="JUNCTIONAL ADHESION MOLECULE C"/>
    <property type="match status" value="1"/>
</dbReference>
<dbReference type="GO" id="GO:0046982">
    <property type="term" value="F:protein heterodimerization activity"/>
    <property type="evidence" value="ECO:0007669"/>
    <property type="project" value="InterPro"/>
</dbReference>
<evidence type="ECO:0000256" key="1">
    <source>
        <dbReference type="ARBA" id="ARBA00004251"/>
    </source>
</evidence>
<organism evidence="15 16">
    <name type="scientific">Erpetoichthys calabaricus</name>
    <name type="common">Rope fish</name>
    <name type="synonym">Calamoichthys calabaricus</name>
    <dbReference type="NCBI Taxonomy" id="27687"/>
    <lineage>
        <taxon>Eukaryota</taxon>
        <taxon>Metazoa</taxon>
        <taxon>Chordata</taxon>
        <taxon>Craniata</taxon>
        <taxon>Vertebrata</taxon>
        <taxon>Euteleostomi</taxon>
        <taxon>Actinopterygii</taxon>
        <taxon>Polypteriformes</taxon>
        <taxon>Polypteridae</taxon>
        <taxon>Erpetoichthys</taxon>
    </lineage>
</organism>
<keyword evidence="16" id="KW-1185">Reference proteome</keyword>
<evidence type="ECO:0000256" key="4">
    <source>
        <dbReference type="ARBA" id="ARBA00022427"/>
    </source>
</evidence>
<dbReference type="GO" id="GO:0016477">
    <property type="term" value="P:cell migration"/>
    <property type="evidence" value="ECO:0007669"/>
    <property type="project" value="TreeGrafter"/>
</dbReference>
<dbReference type="GO" id="GO:0098636">
    <property type="term" value="C:protein complex involved in cell adhesion"/>
    <property type="evidence" value="ECO:0007669"/>
    <property type="project" value="TreeGrafter"/>
</dbReference>
<comment type="similarity">
    <text evidence="3">Belongs to the immunoglobulin superfamily.</text>
</comment>
<accession>A0A8C4XH44</accession>
<dbReference type="InterPro" id="IPR003598">
    <property type="entry name" value="Ig_sub2"/>
</dbReference>
<dbReference type="GO" id="GO:0005886">
    <property type="term" value="C:plasma membrane"/>
    <property type="evidence" value="ECO:0007669"/>
    <property type="project" value="UniProtKB-SubCell"/>
</dbReference>
<dbReference type="GO" id="GO:0042803">
    <property type="term" value="F:protein homodimerization activity"/>
    <property type="evidence" value="ECO:0007669"/>
    <property type="project" value="InterPro"/>
</dbReference>
<dbReference type="SMART" id="SM00408">
    <property type="entry name" value="IGc2"/>
    <property type="match status" value="2"/>
</dbReference>
<evidence type="ECO:0000256" key="3">
    <source>
        <dbReference type="ARBA" id="ARBA00008637"/>
    </source>
</evidence>
<dbReference type="InterPro" id="IPR013783">
    <property type="entry name" value="Ig-like_fold"/>
</dbReference>
<keyword evidence="12" id="KW-0393">Immunoglobulin domain</keyword>
<proteinExistence type="inferred from homology"/>
<keyword evidence="11" id="KW-1015">Disulfide bond</keyword>
<keyword evidence="5" id="KW-1003">Cell membrane</keyword>
<keyword evidence="10 13" id="KW-0472">Membrane</keyword>
<dbReference type="SUPFAM" id="SSF48726">
    <property type="entry name" value="Immunoglobulin"/>
    <property type="match status" value="2"/>
</dbReference>
<dbReference type="InterPro" id="IPR036179">
    <property type="entry name" value="Ig-like_dom_sf"/>
</dbReference>
<dbReference type="AlphaFoldDB" id="A0A8C4XH44"/>
<evidence type="ECO:0000256" key="6">
    <source>
        <dbReference type="ARBA" id="ARBA00022692"/>
    </source>
</evidence>
<sequence>MATASPCPPSSRGGLSLSQLSILACACVRASARRQFQSFCSFKMAKTGVGSFLVLLSAYCFRCHAVELDSNNRNPTVNEFQSVELSCIIKATSTPSPRIEWKKTSKDIVTFVYFQNKVSGPLENRAVLRDRASLFIQNTTRSDSGLYRCEVSAPIDSKMLGEVFIELTVQVKPVAPRCHVPKSVPVGKSAELLCAENEGYPPPTYRWYRNGDQIPEDPRSSHKFLNSSYAMDLNAGTLKFRSVKKVDAGEYFCVAQNPAGTARCGSQKMEVYDIDIVGIIIGVLVVVIVLVCITVGICCAYKRGYFVSKKQASSNYKPPTKGDGVDFVRGDEEGDFRHKSSFVI</sequence>
<feature type="domain" description="Ig-like" evidence="14">
    <location>
        <begin position="176"/>
        <end position="270"/>
    </location>
</feature>
<dbReference type="Proteomes" id="UP000694620">
    <property type="component" value="Chromosome 9"/>
</dbReference>
<dbReference type="PROSITE" id="PS50835">
    <property type="entry name" value="IG_LIKE"/>
    <property type="match status" value="2"/>
</dbReference>
<comment type="subcellular location">
    <subcellularLocation>
        <location evidence="2">Cell junction</location>
        <location evidence="2">Tight junction</location>
    </subcellularLocation>
    <subcellularLocation>
        <location evidence="1">Cell membrane</location>
        <topology evidence="1">Single-pass type I membrane protein</topology>
    </subcellularLocation>
</comment>
<reference evidence="15" key="3">
    <citation type="submission" date="2025-09" db="UniProtKB">
        <authorList>
            <consortium name="Ensembl"/>
        </authorList>
    </citation>
    <scope>IDENTIFICATION</scope>
</reference>
<keyword evidence="7" id="KW-0732">Signal</keyword>
<dbReference type="InterPro" id="IPR013106">
    <property type="entry name" value="Ig_V-set"/>
</dbReference>
<dbReference type="GO" id="GO:0044291">
    <property type="term" value="C:cell-cell contact zone"/>
    <property type="evidence" value="ECO:0007669"/>
    <property type="project" value="TreeGrafter"/>
</dbReference>
<reference evidence="15" key="1">
    <citation type="submission" date="2021-06" db="EMBL/GenBank/DDBJ databases">
        <authorList>
            <consortium name="Wellcome Sanger Institute Data Sharing"/>
        </authorList>
    </citation>
    <scope>NUCLEOTIDE SEQUENCE [LARGE SCALE GENOMIC DNA]</scope>
</reference>
<evidence type="ECO:0000256" key="9">
    <source>
        <dbReference type="ARBA" id="ARBA00022989"/>
    </source>
</evidence>
<keyword evidence="8" id="KW-0965">Cell junction</keyword>
<evidence type="ECO:0000259" key="14">
    <source>
        <dbReference type="PROSITE" id="PS50835"/>
    </source>
</evidence>
<dbReference type="InterPro" id="IPR003599">
    <property type="entry name" value="Ig_sub"/>
</dbReference>
<protein>
    <submittedName>
        <fullName evidence="15">Junctional adhesion molecule 3a</fullName>
    </submittedName>
</protein>
<evidence type="ECO:0000256" key="2">
    <source>
        <dbReference type="ARBA" id="ARBA00004435"/>
    </source>
</evidence>
<reference evidence="15" key="2">
    <citation type="submission" date="2025-08" db="UniProtKB">
        <authorList>
            <consortium name="Ensembl"/>
        </authorList>
    </citation>
    <scope>IDENTIFICATION</scope>
</reference>
<evidence type="ECO:0000256" key="13">
    <source>
        <dbReference type="SAM" id="Phobius"/>
    </source>
</evidence>
<keyword evidence="4" id="KW-0796">Tight junction</keyword>
<evidence type="ECO:0000313" key="16">
    <source>
        <dbReference type="Proteomes" id="UP000694620"/>
    </source>
</evidence>
<evidence type="ECO:0000256" key="7">
    <source>
        <dbReference type="ARBA" id="ARBA00022729"/>
    </source>
</evidence>
<dbReference type="Ensembl" id="ENSECRT00000032282.1">
    <property type="protein sequence ID" value="ENSECRP00000031613.1"/>
    <property type="gene ID" value="ENSECRG00000021409.1"/>
</dbReference>
<feature type="transmembrane region" description="Helical" evidence="13">
    <location>
        <begin position="276"/>
        <end position="301"/>
    </location>
</feature>
<keyword evidence="6 13" id="KW-0812">Transmembrane</keyword>
<dbReference type="Pfam" id="PF07686">
    <property type="entry name" value="V-set"/>
    <property type="match status" value="1"/>
</dbReference>
<dbReference type="GO" id="GO:0005923">
    <property type="term" value="C:bicellular tight junction"/>
    <property type="evidence" value="ECO:0007669"/>
    <property type="project" value="UniProtKB-SubCell"/>
</dbReference>
<feature type="domain" description="Ig-like" evidence="14">
    <location>
        <begin position="81"/>
        <end position="161"/>
    </location>
</feature>
<dbReference type="GO" id="GO:0098632">
    <property type="term" value="F:cell-cell adhesion mediator activity"/>
    <property type="evidence" value="ECO:0007669"/>
    <property type="project" value="TreeGrafter"/>
</dbReference>
<dbReference type="Pfam" id="PF13927">
    <property type="entry name" value="Ig_3"/>
    <property type="match status" value="1"/>
</dbReference>
<evidence type="ECO:0000256" key="11">
    <source>
        <dbReference type="ARBA" id="ARBA00023157"/>
    </source>
</evidence>
<name>A0A8C4XH44_ERPCA</name>
<dbReference type="InterPro" id="IPR042974">
    <property type="entry name" value="JAM-C"/>
</dbReference>
<evidence type="ECO:0000313" key="15">
    <source>
        <dbReference type="Ensembl" id="ENSECRP00000031613.1"/>
    </source>
</evidence>
<dbReference type="FunFam" id="2.60.40.10:FF:000342">
    <property type="entry name" value="Junctional adhesion molecule A"/>
    <property type="match status" value="1"/>
</dbReference>
<dbReference type="Gene3D" id="2.60.40.10">
    <property type="entry name" value="Immunoglobulins"/>
    <property type="match status" value="2"/>
</dbReference>
<dbReference type="InterPro" id="IPR007110">
    <property type="entry name" value="Ig-like_dom"/>
</dbReference>
<dbReference type="SMART" id="SM00409">
    <property type="entry name" value="IG"/>
    <property type="match status" value="2"/>
</dbReference>
<evidence type="ECO:0000256" key="8">
    <source>
        <dbReference type="ARBA" id="ARBA00022949"/>
    </source>
</evidence>
<gene>
    <name evidence="15" type="primary">JAM3</name>
    <name evidence="15" type="synonym">jam3a</name>
</gene>
<dbReference type="PANTHER" id="PTHR44598:SF2">
    <property type="entry name" value="JUNCTIONAL ADHESION MOLECULE C"/>
    <property type="match status" value="1"/>
</dbReference>
<keyword evidence="9 13" id="KW-1133">Transmembrane helix</keyword>
<dbReference type="GO" id="GO:0005178">
    <property type="term" value="F:integrin binding"/>
    <property type="evidence" value="ECO:0007669"/>
    <property type="project" value="TreeGrafter"/>
</dbReference>